<dbReference type="AlphaFoldDB" id="A0A516X2L5"/>
<evidence type="ECO:0000313" key="7">
    <source>
        <dbReference type="Proteomes" id="UP000317344"/>
    </source>
</evidence>
<evidence type="ECO:0000256" key="2">
    <source>
        <dbReference type="ARBA" id="ARBA00023125"/>
    </source>
</evidence>
<dbReference type="PANTHER" id="PTHR30055">
    <property type="entry name" value="HTH-TYPE TRANSCRIPTIONAL REGULATOR RUTR"/>
    <property type="match status" value="1"/>
</dbReference>
<dbReference type="RefSeq" id="WP_143906968.1">
    <property type="nucleotide sequence ID" value="NZ_CP041765.1"/>
</dbReference>
<dbReference type="InterPro" id="IPR036271">
    <property type="entry name" value="Tet_transcr_reg_TetR-rel_C_sf"/>
</dbReference>
<keyword evidence="7" id="KW-1185">Reference proteome</keyword>
<dbReference type="Pfam" id="PF00440">
    <property type="entry name" value="TetR_N"/>
    <property type="match status" value="1"/>
</dbReference>
<keyword evidence="2 4" id="KW-0238">DNA-binding</keyword>
<dbReference type="PROSITE" id="PS50977">
    <property type="entry name" value="HTH_TETR_2"/>
    <property type="match status" value="1"/>
</dbReference>
<dbReference type="InterPro" id="IPR009057">
    <property type="entry name" value="Homeodomain-like_sf"/>
</dbReference>
<sequence>MVTQARAFTTRALIVKGAAIAFERYGYDGASLNDVVEAAGTTKGALYFHFKTKEALAREVIVEQERQSHAAVEAIEESGSAALEQIVMVCHEMARQILEDPIVRAGVRITLELSITDGPHHPYETWIAGCARLAARAIDEGDLREDVDAGALAHFIVSAFAGVQLFSQFETRRTDLSRRVDEMLQVLLTGLVPPRRRARLDKILAAHQAPQTQT</sequence>
<dbReference type="PANTHER" id="PTHR30055:SF234">
    <property type="entry name" value="HTH-TYPE TRANSCRIPTIONAL REGULATOR BETI"/>
    <property type="match status" value="1"/>
</dbReference>
<evidence type="ECO:0000256" key="4">
    <source>
        <dbReference type="PROSITE-ProRule" id="PRU00335"/>
    </source>
</evidence>
<protein>
    <submittedName>
        <fullName evidence="6">TetR/AcrR family transcriptional regulator</fullName>
    </submittedName>
</protein>
<dbReference type="GO" id="GO:0000976">
    <property type="term" value="F:transcription cis-regulatory region binding"/>
    <property type="evidence" value="ECO:0007669"/>
    <property type="project" value="TreeGrafter"/>
</dbReference>
<dbReference type="GO" id="GO:0003700">
    <property type="term" value="F:DNA-binding transcription factor activity"/>
    <property type="evidence" value="ECO:0007669"/>
    <property type="project" value="TreeGrafter"/>
</dbReference>
<name>A0A516X2L5_9ACTN</name>
<evidence type="ECO:0000256" key="3">
    <source>
        <dbReference type="ARBA" id="ARBA00023163"/>
    </source>
</evidence>
<dbReference type="KEGG" id="toy:FO059_05280"/>
<evidence type="ECO:0000259" key="5">
    <source>
        <dbReference type="PROSITE" id="PS50977"/>
    </source>
</evidence>
<organism evidence="6 7">
    <name type="scientific">Tomitella fengzijianii</name>
    <dbReference type="NCBI Taxonomy" id="2597660"/>
    <lineage>
        <taxon>Bacteria</taxon>
        <taxon>Bacillati</taxon>
        <taxon>Actinomycetota</taxon>
        <taxon>Actinomycetes</taxon>
        <taxon>Mycobacteriales</taxon>
        <taxon>Tomitella</taxon>
    </lineage>
</organism>
<dbReference type="InterPro" id="IPR047923">
    <property type="entry name" value="ArpA-like"/>
</dbReference>
<dbReference type="SUPFAM" id="SSF46689">
    <property type="entry name" value="Homeodomain-like"/>
    <property type="match status" value="1"/>
</dbReference>
<dbReference type="NCBIfam" id="NF041196">
    <property type="entry name" value="ScbR_bind_reg"/>
    <property type="match status" value="1"/>
</dbReference>
<dbReference type="Proteomes" id="UP000317344">
    <property type="component" value="Chromosome"/>
</dbReference>
<dbReference type="OrthoDB" id="3237195at2"/>
<accession>A0A516X2L5</accession>
<keyword evidence="1" id="KW-0805">Transcription regulation</keyword>
<dbReference type="EMBL" id="CP041765">
    <property type="protein sequence ID" value="QDQ96861.1"/>
    <property type="molecule type" value="Genomic_DNA"/>
</dbReference>
<reference evidence="6 7" key="1">
    <citation type="submission" date="2019-07" db="EMBL/GenBank/DDBJ databases">
        <title>Tomitella cavernea sp. nov., an actinomycete isolated from soil.</title>
        <authorList>
            <person name="Cheng J."/>
        </authorList>
    </citation>
    <scope>NUCLEOTIDE SEQUENCE [LARGE SCALE GENOMIC DNA]</scope>
    <source>
        <strain evidence="6 7">HY188</strain>
    </source>
</reference>
<keyword evidence="3" id="KW-0804">Transcription</keyword>
<dbReference type="PRINTS" id="PR00455">
    <property type="entry name" value="HTHTETR"/>
</dbReference>
<feature type="domain" description="HTH tetR-type" evidence="5">
    <location>
        <begin position="8"/>
        <end position="68"/>
    </location>
</feature>
<gene>
    <name evidence="6" type="ORF">FO059_05280</name>
</gene>
<dbReference type="Gene3D" id="1.10.357.10">
    <property type="entry name" value="Tetracycline Repressor, domain 2"/>
    <property type="match status" value="1"/>
</dbReference>
<feature type="DNA-binding region" description="H-T-H motif" evidence="4">
    <location>
        <begin position="31"/>
        <end position="50"/>
    </location>
</feature>
<dbReference type="InterPro" id="IPR050109">
    <property type="entry name" value="HTH-type_TetR-like_transc_reg"/>
</dbReference>
<dbReference type="Pfam" id="PF21935">
    <property type="entry name" value="TetR_C_45"/>
    <property type="match status" value="1"/>
</dbReference>
<evidence type="ECO:0000256" key="1">
    <source>
        <dbReference type="ARBA" id="ARBA00023015"/>
    </source>
</evidence>
<dbReference type="InterPro" id="IPR001647">
    <property type="entry name" value="HTH_TetR"/>
</dbReference>
<reference evidence="6 7" key="2">
    <citation type="submission" date="2019-07" db="EMBL/GenBank/DDBJ databases">
        <authorList>
            <person name="Huang Y."/>
        </authorList>
    </citation>
    <scope>NUCLEOTIDE SEQUENCE [LARGE SCALE GENOMIC DNA]</scope>
    <source>
        <strain evidence="6 7">HY188</strain>
    </source>
</reference>
<proteinExistence type="predicted"/>
<dbReference type="SUPFAM" id="SSF48498">
    <property type="entry name" value="Tetracyclin repressor-like, C-terminal domain"/>
    <property type="match status" value="1"/>
</dbReference>
<evidence type="ECO:0000313" key="6">
    <source>
        <dbReference type="EMBL" id="QDQ96861.1"/>
    </source>
</evidence>
<dbReference type="InterPro" id="IPR054126">
    <property type="entry name" value="CprB_TetR_C"/>
</dbReference>